<accession>A0ABW5IZ82</accession>
<organism evidence="1 2">
    <name type="scientific">Salinimicrobium flavum</name>
    <dbReference type="NCBI Taxonomy" id="1737065"/>
    <lineage>
        <taxon>Bacteria</taxon>
        <taxon>Pseudomonadati</taxon>
        <taxon>Bacteroidota</taxon>
        <taxon>Flavobacteriia</taxon>
        <taxon>Flavobacteriales</taxon>
        <taxon>Flavobacteriaceae</taxon>
        <taxon>Salinimicrobium</taxon>
    </lineage>
</organism>
<name>A0ABW5IZ82_9FLAO</name>
<comment type="caution">
    <text evidence="1">The sequence shown here is derived from an EMBL/GenBank/DDBJ whole genome shotgun (WGS) entry which is preliminary data.</text>
</comment>
<dbReference type="RefSeq" id="WP_380752006.1">
    <property type="nucleotide sequence ID" value="NZ_JBHULT010000009.1"/>
</dbReference>
<gene>
    <name evidence="1" type="ORF">ACFSTG_10115</name>
</gene>
<evidence type="ECO:0008006" key="3">
    <source>
        <dbReference type="Google" id="ProtNLM"/>
    </source>
</evidence>
<proteinExistence type="predicted"/>
<evidence type="ECO:0000313" key="1">
    <source>
        <dbReference type="EMBL" id="MFD2518247.1"/>
    </source>
</evidence>
<keyword evidence="2" id="KW-1185">Reference proteome</keyword>
<dbReference type="Proteomes" id="UP001597468">
    <property type="component" value="Unassembled WGS sequence"/>
</dbReference>
<protein>
    <recommendedName>
        <fullName evidence="3">GIY-YIG domain-containing protein</fullName>
    </recommendedName>
</protein>
<sequence>MFKFLEKFQEKDQFQFNAKDRLSQVCNAPNHSSGIYLVYAEEVSIKNLIYIGISGREGQNGEIIHRQDGIGGRIIKGKQFKEARRRSWPQKMEEDGIEKLHVHWYITHGKYDQRIPREIERKLLLVLQAYRGSLPIWNKQV</sequence>
<evidence type="ECO:0000313" key="2">
    <source>
        <dbReference type="Proteomes" id="UP001597468"/>
    </source>
</evidence>
<reference evidence="2" key="1">
    <citation type="journal article" date="2019" name="Int. J. Syst. Evol. Microbiol.">
        <title>The Global Catalogue of Microorganisms (GCM) 10K type strain sequencing project: providing services to taxonomists for standard genome sequencing and annotation.</title>
        <authorList>
            <consortium name="The Broad Institute Genomics Platform"/>
            <consortium name="The Broad Institute Genome Sequencing Center for Infectious Disease"/>
            <person name="Wu L."/>
            <person name="Ma J."/>
        </authorList>
    </citation>
    <scope>NUCLEOTIDE SEQUENCE [LARGE SCALE GENOMIC DNA]</scope>
    <source>
        <strain evidence="2">KCTC 42585</strain>
    </source>
</reference>
<dbReference type="EMBL" id="JBHULT010000009">
    <property type="protein sequence ID" value="MFD2518247.1"/>
    <property type="molecule type" value="Genomic_DNA"/>
</dbReference>